<keyword evidence="2" id="KW-1185">Reference proteome</keyword>
<comment type="caution">
    <text evidence="1">The sequence shown here is derived from an EMBL/GenBank/DDBJ whole genome shotgun (WGS) entry which is preliminary data.</text>
</comment>
<accession>A0A7Z0II08</accession>
<gene>
    <name evidence="1" type="ORF">BJY26_002278</name>
</gene>
<reference evidence="1 2" key="1">
    <citation type="submission" date="2020-07" db="EMBL/GenBank/DDBJ databases">
        <title>Sequencing the genomes of 1000 actinobacteria strains.</title>
        <authorList>
            <person name="Klenk H.-P."/>
        </authorList>
    </citation>
    <scope>NUCLEOTIDE SEQUENCE [LARGE SCALE GENOMIC DNA]</scope>
    <source>
        <strain evidence="1 2">DSM 26341</strain>
    </source>
</reference>
<dbReference type="AlphaFoldDB" id="A0A7Z0II08"/>
<sequence>MSSSTVRAYIPTTVSAAAARWDDGTACAAGSSVYRVTADDRAGQTGKPDEEALEYAAFRRAADAAAGNRRGETAVVISADVPAGEITGGVLAADLPAAAVVSFHLGADLLWYDATEAGDILR</sequence>
<dbReference type="EMBL" id="JACBZP010000001">
    <property type="protein sequence ID" value="NYI67972.1"/>
    <property type="molecule type" value="Genomic_DNA"/>
</dbReference>
<dbReference type="Proteomes" id="UP000539111">
    <property type="component" value="Unassembled WGS sequence"/>
</dbReference>
<proteinExistence type="predicted"/>
<dbReference type="InterPro" id="IPR054206">
    <property type="entry name" value="DUF6912"/>
</dbReference>
<protein>
    <submittedName>
        <fullName evidence="1">Uncharacterized protein</fullName>
    </submittedName>
</protein>
<evidence type="ECO:0000313" key="2">
    <source>
        <dbReference type="Proteomes" id="UP000539111"/>
    </source>
</evidence>
<evidence type="ECO:0000313" key="1">
    <source>
        <dbReference type="EMBL" id="NYI67972.1"/>
    </source>
</evidence>
<dbReference type="Pfam" id="PF21853">
    <property type="entry name" value="DUF6912"/>
    <property type="match status" value="1"/>
</dbReference>
<dbReference type="RefSeq" id="WP_179428348.1">
    <property type="nucleotide sequence ID" value="NZ_JACBZP010000001.1"/>
</dbReference>
<organism evidence="1 2">
    <name type="scientific">Spelaeicoccus albus</name>
    <dbReference type="NCBI Taxonomy" id="1280376"/>
    <lineage>
        <taxon>Bacteria</taxon>
        <taxon>Bacillati</taxon>
        <taxon>Actinomycetota</taxon>
        <taxon>Actinomycetes</taxon>
        <taxon>Micrococcales</taxon>
        <taxon>Brevibacteriaceae</taxon>
        <taxon>Spelaeicoccus</taxon>
    </lineage>
</organism>
<name>A0A7Z0II08_9MICO</name>